<dbReference type="GO" id="GO:0005634">
    <property type="term" value="C:nucleus"/>
    <property type="evidence" value="ECO:0007669"/>
    <property type="project" value="TreeGrafter"/>
</dbReference>
<keyword evidence="1" id="KW-0677">Repeat</keyword>
<dbReference type="InterPro" id="IPR050663">
    <property type="entry name" value="Ankyrin-SOCS_Box"/>
</dbReference>
<dbReference type="PROSITE" id="PS50088">
    <property type="entry name" value="ANK_REPEAT"/>
    <property type="match status" value="4"/>
</dbReference>
<reference evidence="6" key="1">
    <citation type="submission" date="2021-02" db="EMBL/GenBank/DDBJ databases">
        <authorList>
            <person name="Dougan E. K."/>
            <person name="Rhodes N."/>
            <person name="Thang M."/>
            <person name="Chan C."/>
        </authorList>
    </citation>
    <scope>NUCLEOTIDE SEQUENCE</scope>
</reference>
<evidence type="ECO:0000256" key="5">
    <source>
        <dbReference type="SAM" id="Phobius"/>
    </source>
</evidence>
<protein>
    <submittedName>
        <fullName evidence="6">ANK1 protein</fullName>
    </submittedName>
</protein>
<proteinExistence type="predicted"/>
<comment type="caution">
    <text evidence="6">The sequence shown here is derived from an EMBL/GenBank/DDBJ whole genome shotgun (WGS) entry which is preliminary data.</text>
</comment>
<dbReference type="GO" id="GO:0000976">
    <property type="term" value="F:transcription cis-regulatory region binding"/>
    <property type="evidence" value="ECO:0007669"/>
    <property type="project" value="TreeGrafter"/>
</dbReference>
<feature type="repeat" description="ANK" evidence="3">
    <location>
        <begin position="341"/>
        <end position="373"/>
    </location>
</feature>
<keyword evidence="5" id="KW-0812">Transmembrane</keyword>
<feature type="transmembrane region" description="Helical" evidence="5">
    <location>
        <begin position="994"/>
        <end position="1017"/>
    </location>
</feature>
<dbReference type="EMBL" id="CAJNJA010023286">
    <property type="protein sequence ID" value="CAE7508979.1"/>
    <property type="molecule type" value="Genomic_DNA"/>
</dbReference>
<dbReference type="PANTHER" id="PTHR24193:SF121">
    <property type="entry name" value="ADA2A-CONTAINING COMPLEX COMPONENT 3, ISOFORM D"/>
    <property type="match status" value="1"/>
</dbReference>
<dbReference type="PANTHER" id="PTHR24193">
    <property type="entry name" value="ANKYRIN REPEAT PROTEIN"/>
    <property type="match status" value="1"/>
</dbReference>
<keyword evidence="2 3" id="KW-0040">ANK repeat</keyword>
<dbReference type="Pfam" id="PF12796">
    <property type="entry name" value="Ank_2"/>
    <property type="match status" value="1"/>
</dbReference>
<dbReference type="GO" id="GO:0045944">
    <property type="term" value="P:positive regulation of transcription by RNA polymerase II"/>
    <property type="evidence" value="ECO:0007669"/>
    <property type="project" value="TreeGrafter"/>
</dbReference>
<evidence type="ECO:0000256" key="3">
    <source>
        <dbReference type="PROSITE-ProRule" id="PRU00023"/>
    </source>
</evidence>
<feature type="repeat" description="ANK" evidence="3">
    <location>
        <begin position="373"/>
        <end position="399"/>
    </location>
</feature>
<dbReference type="Proteomes" id="UP000601435">
    <property type="component" value="Unassembled WGS sequence"/>
</dbReference>
<dbReference type="Gene3D" id="1.25.40.20">
    <property type="entry name" value="Ankyrin repeat-containing domain"/>
    <property type="match status" value="1"/>
</dbReference>
<name>A0A812T178_9DINO</name>
<feature type="non-terminal residue" evidence="6">
    <location>
        <position position="1043"/>
    </location>
</feature>
<feature type="transmembrane region" description="Helical" evidence="5">
    <location>
        <begin position="645"/>
        <end position="664"/>
    </location>
</feature>
<evidence type="ECO:0000256" key="1">
    <source>
        <dbReference type="ARBA" id="ARBA00022737"/>
    </source>
</evidence>
<evidence type="ECO:0000256" key="4">
    <source>
        <dbReference type="SAM" id="MobiDB-lite"/>
    </source>
</evidence>
<feature type="compositionally biased region" description="Basic and acidic residues" evidence="4">
    <location>
        <begin position="491"/>
        <end position="500"/>
    </location>
</feature>
<feature type="repeat" description="ANK" evidence="3">
    <location>
        <begin position="405"/>
        <end position="431"/>
    </location>
</feature>
<evidence type="ECO:0000313" key="7">
    <source>
        <dbReference type="Proteomes" id="UP000601435"/>
    </source>
</evidence>
<gene>
    <name evidence="6" type="primary">ANK1</name>
    <name evidence="6" type="ORF">SNEC2469_LOCUS14527</name>
</gene>
<organism evidence="6 7">
    <name type="scientific">Symbiodinium necroappetens</name>
    <dbReference type="NCBI Taxonomy" id="1628268"/>
    <lineage>
        <taxon>Eukaryota</taxon>
        <taxon>Sar</taxon>
        <taxon>Alveolata</taxon>
        <taxon>Dinophyceae</taxon>
        <taxon>Suessiales</taxon>
        <taxon>Symbiodiniaceae</taxon>
        <taxon>Symbiodinium</taxon>
    </lineage>
</organism>
<feature type="transmembrane region" description="Helical" evidence="5">
    <location>
        <begin position="954"/>
        <end position="974"/>
    </location>
</feature>
<sequence>SLDKNFYIQKVWLEIGGLLLSLPVLLIIQELLEPQRNLFSGSWLQMAKKAFTGWMCAALVARVVQSWFTGIVSKYLSTLSRSVIQCIAVIVVHMWDPSGMQSVSLRTQELVRDAVSRSLIRLLQPPILLQITAFQAEARMLHVQRMSGEELASFPVGTFLRVSDLKTALQSNPELRGQRLKLVCDGVVLPDDHKLESAVALLLVVSRPFVEATESSVQKLVLAAEKGAVSEVEEMLQQPYDPDLRGFVRKSFAEASSHGYQTPLAAAAGSGQTEVVRLLLAAGAKVNLRSQNQGFWRKAARNPKVNPNATPLFQASCAGHAEVVRLLLDAQADQHQVCGVEALSPFHAAVKRGRTEVAGLLLEARADTNKAHGDETPLATAILQNHPDMVALLLKNGADKEQVVDFDTPLGLAVRRGRQEIVALLLEAGADRHRRFGPVRERPMAVAAKYGYTAIMRLLQPGPGSEDSPKKGIALEECTDVYSVQIPVTKQPERDGEHEVQSQSLPESDEEVSDESHEADDTAAFEEWSHAAFEEHIAGIVSSMDPAQPDIIQCVRASQALGCFGRAFRPAGRGKSRRSFPTNHIQEFWSHSWHGNAWHKVLTALYLYNGMTAAVFASLGTLLLWALVAWSYLPVEPLWWREHPAASFWCTGTSILLYCLALFFSKPRRRVFLDILCIDQEDTSLKAAGLVSMGAFLKCSDSMLVLWDPSYTHRLWCVFEMAAYLHSRPADKVKLIIRPTILGPVFISLPVALFFFMLVTSVIPTAQHAIMWPLMGLAVYVGFYKSCSMLREYWRSVELLEKRVAGFTAKESLCWCCSADHKDADGESIVCDRQIVFRCIVTWFGSLENFETRVRTDVLECLVDQLSKQIFTYKQCALAALPYCWSSFDVSAVEASLRIPDYDLLFQPFDFGGVMRPVCRGLGWALGFLPVIFFLASRLGFLLRHKRDSICAEVLVNSCILVAMIAVFFALLMLEQACWSFEGPLGYYNLAYHRLPGTGVFVGILLSTAAILFCCIGPRCCGRRSFKPASEQRTMSPEPDRGV</sequence>
<feature type="region of interest" description="Disordered" evidence="4">
    <location>
        <begin position="489"/>
        <end position="521"/>
    </location>
</feature>
<dbReference type="SMART" id="SM00248">
    <property type="entry name" value="ANK"/>
    <property type="match status" value="5"/>
</dbReference>
<dbReference type="AlphaFoldDB" id="A0A812T178"/>
<dbReference type="InterPro" id="IPR036770">
    <property type="entry name" value="Ankyrin_rpt-contain_sf"/>
</dbReference>
<keyword evidence="5" id="KW-0472">Membrane</keyword>
<keyword evidence="5" id="KW-1133">Transmembrane helix</keyword>
<feature type="transmembrane region" description="Helical" evidence="5">
    <location>
        <begin position="922"/>
        <end position="942"/>
    </location>
</feature>
<feature type="transmembrane region" description="Helical" evidence="5">
    <location>
        <begin position="52"/>
        <end position="72"/>
    </location>
</feature>
<accession>A0A812T178</accession>
<dbReference type="PROSITE" id="PS50297">
    <property type="entry name" value="ANK_REP_REGION"/>
    <property type="match status" value="4"/>
</dbReference>
<dbReference type="InterPro" id="IPR002110">
    <property type="entry name" value="Ankyrin_rpt"/>
</dbReference>
<dbReference type="SUPFAM" id="SSF48403">
    <property type="entry name" value="Ankyrin repeat"/>
    <property type="match status" value="1"/>
</dbReference>
<dbReference type="OrthoDB" id="430656at2759"/>
<feature type="transmembrane region" description="Helical" evidence="5">
    <location>
        <begin position="741"/>
        <end position="763"/>
    </location>
</feature>
<feature type="transmembrane region" description="Helical" evidence="5">
    <location>
        <begin position="12"/>
        <end position="32"/>
    </location>
</feature>
<feature type="repeat" description="ANK" evidence="3">
    <location>
        <begin position="259"/>
        <end position="291"/>
    </location>
</feature>
<evidence type="ECO:0000256" key="2">
    <source>
        <dbReference type="ARBA" id="ARBA00023043"/>
    </source>
</evidence>
<dbReference type="Pfam" id="PF00023">
    <property type="entry name" value="Ank"/>
    <property type="match status" value="2"/>
</dbReference>
<keyword evidence="7" id="KW-1185">Reference proteome</keyword>
<feature type="transmembrane region" description="Helical" evidence="5">
    <location>
        <begin position="606"/>
        <end position="633"/>
    </location>
</feature>
<evidence type="ECO:0000313" key="6">
    <source>
        <dbReference type="EMBL" id="CAE7508979.1"/>
    </source>
</evidence>